<comment type="caution">
    <text evidence="1">The sequence shown here is derived from an EMBL/GenBank/DDBJ whole genome shotgun (WGS) entry which is preliminary data.</text>
</comment>
<sequence length="109" mass="12242">MWAYSLAWLFFSLASLSRGKFPFNLGWWSFTFPLGVWTSTAILCGQEMPSRFFTILGMVLAVIVILLWLMVSVLSIRGVISGRIFVAPDFEIWKAKHRAAVAPAAKEEA</sequence>
<dbReference type="Proteomes" id="UP001143910">
    <property type="component" value="Unassembled WGS sequence"/>
</dbReference>
<dbReference type="EMBL" id="JANJQO010002676">
    <property type="protein sequence ID" value="KAJ2966291.1"/>
    <property type="molecule type" value="Genomic_DNA"/>
</dbReference>
<name>A0ACC1MIX1_9HYPO</name>
<evidence type="ECO:0000313" key="1">
    <source>
        <dbReference type="EMBL" id="KAJ2966291.1"/>
    </source>
</evidence>
<proteinExistence type="predicted"/>
<keyword evidence="2" id="KW-1185">Reference proteome</keyword>
<reference evidence="1" key="1">
    <citation type="submission" date="2022-08" db="EMBL/GenBank/DDBJ databases">
        <title>Genome Sequence of Lecanicillium fungicola.</title>
        <authorList>
            <person name="Buettner E."/>
        </authorList>
    </citation>
    <scope>NUCLEOTIDE SEQUENCE</scope>
    <source>
        <strain evidence="1">Babe33</strain>
    </source>
</reference>
<organism evidence="1 2">
    <name type="scientific">Zarea fungicola</name>
    <dbReference type="NCBI Taxonomy" id="93591"/>
    <lineage>
        <taxon>Eukaryota</taxon>
        <taxon>Fungi</taxon>
        <taxon>Dikarya</taxon>
        <taxon>Ascomycota</taxon>
        <taxon>Pezizomycotina</taxon>
        <taxon>Sordariomycetes</taxon>
        <taxon>Hypocreomycetidae</taxon>
        <taxon>Hypocreales</taxon>
        <taxon>Cordycipitaceae</taxon>
        <taxon>Zarea</taxon>
    </lineage>
</organism>
<accession>A0ACC1MIX1</accession>
<evidence type="ECO:0000313" key="2">
    <source>
        <dbReference type="Proteomes" id="UP001143910"/>
    </source>
</evidence>
<gene>
    <name evidence="1" type="ORF">NQ176_g10219</name>
</gene>
<protein>
    <submittedName>
        <fullName evidence="1">Uncharacterized protein</fullName>
    </submittedName>
</protein>